<organism evidence="5 6">
    <name type="scientific">Fibrella aquatilis</name>
    <dbReference type="NCBI Taxonomy" id="2817059"/>
    <lineage>
        <taxon>Bacteria</taxon>
        <taxon>Pseudomonadati</taxon>
        <taxon>Bacteroidota</taxon>
        <taxon>Cytophagia</taxon>
        <taxon>Cytophagales</taxon>
        <taxon>Spirosomataceae</taxon>
        <taxon>Fibrella</taxon>
    </lineage>
</organism>
<dbReference type="Gene3D" id="3.40.50.300">
    <property type="entry name" value="P-loop containing nucleotide triphosphate hydrolases"/>
    <property type="match status" value="1"/>
</dbReference>
<dbReference type="InterPro" id="IPR051782">
    <property type="entry name" value="ABC_Transporter_VariousFunc"/>
</dbReference>
<protein>
    <submittedName>
        <fullName evidence="5">ABC transporter ATP-binding protein</fullName>
    </submittedName>
</protein>
<evidence type="ECO:0000259" key="4">
    <source>
        <dbReference type="PROSITE" id="PS50893"/>
    </source>
</evidence>
<evidence type="ECO:0000256" key="3">
    <source>
        <dbReference type="ARBA" id="ARBA00022840"/>
    </source>
</evidence>
<dbReference type="RefSeq" id="WP_207338779.1">
    <property type="nucleotide sequence ID" value="NZ_JAFMYU010000039.1"/>
</dbReference>
<evidence type="ECO:0000256" key="2">
    <source>
        <dbReference type="ARBA" id="ARBA00022741"/>
    </source>
</evidence>
<feature type="domain" description="ABC transporter" evidence="4">
    <location>
        <begin position="2"/>
        <end position="228"/>
    </location>
</feature>
<dbReference type="InterPro" id="IPR003439">
    <property type="entry name" value="ABC_transporter-like_ATP-bd"/>
</dbReference>
<dbReference type="CDD" id="cd03230">
    <property type="entry name" value="ABC_DR_subfamily_A"/>
    <property type="match status" value="1"/>
</dbReference>
<evidence type="ECO:0000313" key="6">
    <source>
        <dbReference type="Proteomes" id="UP000664795"/>
    </source>
</evidence>
<keyword evidence="3 5" id="KW-0067">ATP-binding</keyword>
<dbReference type="GO" id="GO:0005524">
    <property type="term" value="F:ATP binding"/>
    <property type="evidence" value="ECO:0007669"/>
    <property type="project" value="UniProtKB-KW"/>
</dbReference>
<dbReference type="PROSITE" id="PS50893">
    <property type="entry name" value="ABC_TRANSPORTER_2"/>
    <property type="match status" value="1"/>
</dbReference>
<reference evidence="5 6" key="1">
    <citation type="submission" date="2021-03" db="EMBL/GenBank/DDBJ databases">
        <title>Fibrella sp. HMF5036 genome sequencing and assembly.</title>
        <authorList>
            <person name="Kang H."/>
            <person name="Kim H."/>
            <person name="Bae S."/>
            <person name="Joh K."/>
        </authorList>
    </citation>
    <scope>NUCLEOTIDE SEQUENCE [LARGE SCALE GENOMIC DNA]</scope>
    <source>
        <strain evidence="5 6">HMF5036</strain>
    </source>
</reference>
<dbReference type="InterPro" id="IPR027417">
    <property type="entry name" value="P-loop_NTPase"/>
</dbReference>
<dbReference type="Proteomes" id="UP000664795">
    <property type="component" value="Unassembled WGS sequence"/>
</dbReference>
<name>A0A939GBL6_9BACT</name>
<accession>A0A939GBL6</accession>
<dbReference type="PANTHER" id="PTHR42939:SF1">
    <property type="entry name" value="ABC TRANSPORTER ATP-BINDING PROTEIN ALBC-RELATED"/>
    <property type="match status" value="1"/>
</dbReference>
<dbReference type="SMART" id="SM00382">
    <property type="entry name" value="AAA"/>
    <property type="match status" value="1"/>
</dbReference>
<dbReference type="GO" id="GO:0016887">
    <property type="term" value="F:ATP hydrolysis activity"/>
    <property type="evidence" value="ECO:0007669"/>
    <property type="project" value="InterPro"/>
</dbReference>
<keyword evidence="1" id="KW-0813">Transport</keyword>
<evidence type="ECO:0000313" key="5">
    <source>
        <dbReference type="EMBL" id="MBO0934813.1"/>
    </source>
</evidence>
<proteinExistence type="predicted"/>
<dbReference type="SUPFAM" id="SSF52540">
    <property type="entry name" value="P-loop containing nucleoside triphosphate hydrolases"/>
    <property type="match status" value="1"/>
</dbReference>
<comment type="caution">
    <text evidence="5">The sequence shown here is derived from an EMBL/GenBank/DDBJ whole genome shotgun (WGS) entry which is preliminary data.</text>
</comment>
<dbReference type="InterPro" id="IPR003593">
    <property type="entry name" value="AAA+_ATPase"/>
</dbReference>
<dbReference type="EMBL" id="JAFMYU010000039">
    <property type="protein sequence ID" value="MBO0934813.1"/>
    <property type="molecule type" value="Genomic_DNA"/>
</dbReference>
<keyword evidence="6" id="KW-1185">Reference proteome</keyword>
<evidence type="ECO:0000256" key="1">
    <source>
        <dbReference type="ARBA" id="ARBA00022448"/>
    </source>
</evidence>
<dbReference type="AlphaFoldDB" id="A0A939GBL6"/>
<gene>
    <name evidence="5" type="ORF">J2I48_27630</name>
</gene>
<sequence>MINLDNITFRYGHKPPVVQGLSLHLRPGHIYGLLGSNGAGKSSLMRLMAGLLYPTDGQIRVNEREPRRREPAFLEDLFFLPEEVDVPALTLAKYVATMSPFYPRFSDGQFRNYLKVFQLPADIGKLSDLSLGQRKKVFISFGLATNTGVLLMDEPTNGLDIPSKAQFRKVVSAALTDDRLIVISTHQVRDLDTLIDSVVVLNDHELLLNAPLEQVSQRLRFETSGRDIPADVLYAEPSLRGHAVVRENYDATDDTPIDLERLFNAAISSPQRMKTLFPDQKR</sequence>
<dbReference type="PANTHER" id="PTHR42939">
    <property type="entry name" value="ABC TRANSPORTER ATP-BINDING PROTEIN ALBC-RELATED"/>
    <property type="match status" value="1"/>
</dbReference>
<dbReference type="Pfam" id="PF00005">
    <property type="entry name" value="ABC_tran"/>
    <property type="match status" value="1"/>
</dbReference>
<keyword evidence="2" id="KW-0547">Nucleotide-binding</keyword>